<evidence type="ECO:0000313" key="3">
    <source>
        <dbReference type="Proteomes" id="UP001153387"/>
    </source>
</evidence>
<dbReference type="InterPro" id="IPR007136">
    <property type="entry name" value="DUF347"/>
</dbReference>
<organism evidence="2 3">
    <name type="scientific">Cohnella ginsengisoli</name>
    <dbReference type="NCBI Taxonomy" id="425004"/>
    <lineage>
        <taxon>Bacteria</taxon>
        <taxon>Bacillati</taxon>
        <taxon>Bacillota</taxon>
        <taxon>Bacilli</taxon>
        <taxon>Bacillales</taxon>
        <taxon>Paenibacillaceae</taxon>
        <taxon>Cohnella</taxon>
    </lineage>
</organism>
<dbReference type="AlphaFoldDB" id="A0A9X4QQL6"/>
<name>A0A9X4QQL6_9BACL</name>
<keyword evidence="1" id="KW-0472">Membrane</keyword>
<keyword evidence="1" id="KW-1133">Transmembrane helix</keyword>
<dbReference type="RefSeq" id="WP_277567572.1">
    <property type="nucleotide sequence ID" value="NZ_JAPDHZ010000004.1"/>
</dbReference>
<keyword evidence="3" id="KW-1185">Reference proteome</keyword>
<dbReference type="EMBL" id="JAPDHZ010000004">
    <property type="protein sequence ID" value="MDG0793850.1"/>
    <property type="molecule type" value="Genomic_DNA"/>
</dbReference>
<dbReference type="Pfam" id="PF03988">
    <property type="entry name" value="DUF347"/>
    <property type="match status" value="1"/>
</dbReference>
<proteinExistence type="predicted"/>
<feature type="transmembrane region" description="Helical" evidence="1">
    <location>
        <begin position="59"/>
        <end position="76"/>
    </location>
</feature>
<evidence type="ECO:0000256" key="1">
    <source>
        <dbReference type="SAM" id="Phobius"/>
    </source>
</evidence>
<sequence>MTPFLFFIGIFVVFLAIQLFVKKYVPPVYWIVILSTSLAGTAFSDYMDRSLGLGYMKGAGLLVSLLIVIFIVWYFIEPNMNVKKNRDQTRRSSILDCNSRFQYFRYGCRRLFIAQTGRRRQAGGRRKLFWKKA</sequence>
<gene>
    <name evidence="2" type="ORF">OMP38_25780</name>
</gene>
<protein>
    <submittedName>
        <fullName evidence="2">Uncharacterized protein</fullName>
    </submittedName>
</protein>
<dbReference type="Proteomes" id="UP001153387">
    <property type="component" value="Unassembled WGS sequence"/>
</dbReference>
<keyword evidence="1" id="KW-0812">Transmembrane</keyword>
<feature type="transmembrane region" description="Helical" evidence="1">
    <location>
        <begin position="28"/>
        <end position="47"/>
    </location>
</feature>
<reference evidence="2 3" key="1">
    <citation type="submission" date="2022-10" db="EMBL/GenBank/DDBJ databases">
        <title>Comparative genomic analysis of Cohnella hashimotonis sp. nov., isolated from the International Space Station.</title>
        <authorList>
            <person name="Simpson A."/>
            <person name="Venkateswaran K."/>
        </authorList>
    </citation>
    <scope>NUCLEOTIDE SEQUENCE [LARGE SCALE GENOMIC DNA]</scope>
    <source>
        <strain evidence="2 3">DSM 18997</strain>
    </source>
</reference>
<comment type="caution">
    <text evidence="2">The sequence shown here is derived from an EMBL/GenBank/DDBJ whole genome shotgun (WGS) entry which is preliminary data.</text>
</comment>
<accession>A0A9X4QQL6</accession>
<feature type="transmembrane region" description="Helical" evidence="1">
    <location>
        <begin position="6"/>
        <end position="21"/>
    </location>
</feature>
<evidence type="ECO:0000313" key="2">
    <source>
        <dbReference type="EMBL" id="MDG0793850.1"/>
    </source>
</evidence>